<organism evidence="2 3">
    <name type="scientific">Haematococcus lacustris</name>
    <name type="common">Green alga</name>
    <name type="synonym">Haematococcus pluvialis</name>
    <dbReference type="NCBI Taxonomy" id="44745"/>
    <lineage>
        <taxon>Eukaryota</taxon>
        <taxon>Viridiplantae</taxon>
        <taxon>Chlorophyta</taxon>
        <taxon>core chlorophytes</taxon>
        <taxon>Chlorophyceae</taxon>
        <taxon>CS clade</taxon>
        <taxon>Chlamydomonadales</taxon>
        <taxon>Haematococcaceae</taxon>
        <taxon>Haematococcus</taxon>
    </lineage>
</organism>
<evidence type="ECO:0000256" key="1">
    <source>
        <dbReference type="SAM" id="MobiDB-lite"/>
    </source>
</evidence>
<evidence type="ECO:0000313" key="3">
    <source>
        <dbReference type="Proteomes" id="UP000485058"/>
    </source>
</evidence>
<protein>
    <submittedName>
        <fullName evidence="2">Uncharacterized protein</fullName>
    </submittedName>
</protein>
<feature type="compositionally biased region" description="Low complexity" evidence="1">
    <location>
        <begin position="76"/>
        <end position="85"/>
    </location>
</feature>
<dbReference type="Proteomes" id="UP000485058">
    <property type="component" value="Unassembled WGS sequence"/>
</dbReference>
<accession>A0A699YIU6</accession>
<proteinExistence type="predicted"/>
<dbReference type="EMBL" id="BLLF01000290">
    <property type="protein sequence ID" value="GFH10137.1"/>
    <property type="molecule type" value="Genomic_DNA"/>
</dbReference>
<feature type="non-terminal residue" evidence="2">
    <location>
        <position position="85"/>
    </location>
</feature>
<feature type="non-terminal residue" evidence="2">
    <location>
        <position position="1"/>
    </location>
</feature>
<gene>
    <name evidence="2" type="ORF">HaLaN_05398</name>
</gene>
<dbReference type="AlphaFoldDB" id="A0A699YIU6"/>
<feature type="region of interest" description="Disordered" evidence="1">
    <location>
        <begin position="66"/>
        <end position="85"/>
    </location>
</feature>
<comment type="caution">
    <text evidence="2">The sequence shown here is derived from an EMBL/GenBank/DDBJ whole genome shotgun (WGS) entry which is preliminary data.</text>
</comment>
<name>A0A699YIU6_HAELA</name>
<keyword evidence="3" id="KW-1185">Reference proteome</keyword>
<sequence length="85" mass="9478">MQRPGVGARLPRYEPDVAWDPQVQAYLEQCFGAPHFASMRAALSQPPKHTCLRVNTLEVMQVIQDASKPAAKEEQQQAYQAGRSP</sequence>
<reference evidence="2 3" key="1">
    <citation type="submission" date="2020-02" db="EMBL/GenBank/DDBJ databases">
        <title>Draft genome sequence of Haematococcus lacustris strain NIES-144.</title>
        <authorList>
            <person name="Morimoto D."/>
            <person name="Nakagawa S."/>
            <person name="Yoshida T."/>
            <person name="Sawayama S."/>
        </authorList>
    </citation>
    <scope>NUCLEOTIDE SEQUENCE [LARGE SCALE GENOMIC DNA]</scope>
    <source>
        <strain evidence="2 3">NIES-144</strain>
    </source>
</reference>
<evidence type="ECO:0000313" key="2">
    <source>
        <dbReference type="EMBL" id="GFH10137.1"/>
    </source>
</evidence>